<accession>A0A3M0JQT9</accession>
<sequence length="119" mass="12171">MAEGGQPPQQQQPQPQLLAGGGVGSARGVKREPELEQPMPGGDGAEGGHSKRLRTEAEADGGGMQVELEIFVGARSSDGKDWMKQSSPVLTMPSTGPCSVPCQGSAKLCLANSPAGKLC</sequence>
<proteinExistence type="predicted"/>
<feature type="compositionally biased region" description="Basic and acidic residues" evidence="1">
    <location>
        <begin position="46"/>
        <end position="57"/>
    </location>
</feature>
<protein>
    <submittedName>
        <fullName evidence="2">Uncharacterized protein</fullName>
    </submittedName>
</protein>
<evidence type="ECO:0000313" key="3">
    <source>
        <dbReference type="Proteomes" id="UP000269221"/>
    </source>
</evidence>
<evidence type="ECO:0000256" key="1">
    <source>
        <dbReference type="SAM" id="MobiDB-lite"/>
    </source>
</evidence>
<reference evidence="2 3" key="1">
    <citation type="submission" date="2018-07" db="EMBL/GenBank/DDBJ databases">
        <title>A high quality draft genome assembly of the barn swallow (H. rustica rustica).</title>
        <authorList>
            <person name="Formenti G."/>
            <person name="Chiara M."/>
            <person name="Poveda L."/>
            <person name="Francoijs K.-J."/>
            <person name="Bonisoli-Alquati A."/>
            <person name="Canova L."/>
            <person name="Gianfranceschi L."/>
            <person name="Horner D.S."/>
            <person name="Saino N."/>
        </authorList>
    </citation>
    <scope>NUCLEOTIDE SEQUENCE [LARGE SCALE GENOMIC DNA]</scope>
    <source>
        <strain evidence="2">Chelidonia</strain>
        <tissue evidence="2">Blood</tissue>
    </source>
</reference>
<organism evidence="2 3">
    <name type="scientific">Hirundo rustica rustica</name>
    <dbReference type="NCBI Taxonomy" id="333673"/>
    <lineage>
        <taxon>Eukaryota</taxon>
        <taxon>Metazoa</taxon>
        <taxon>Chordata</taxon>
        <taxon>Craniata</taxon>
        <taxon>Vertebrata</taxon>
        <taxon>Euteleostomi</taxon>
        <taxon>Archelosauria</taxon>
        <taxon>Archosauria</taxon>
        <taxon>Dinosauria</taxon>
        <taxon>Saurischia</taxon>
        <taxon>Theropoda</taxon>
        <taxon>Coelurosauria</taxon>
        <taxon>Aves</taxon>
        <taxon>Neognathae</taxon>
        <taxon>Neoaves</taxon>
        <taxon>Telluraves</taxon>
        <taxon>Australaves</taxon>
        <taxon>Passeriformes</taxon>
        <taxon>Sylvioidea</taxon>
        <taxon>Hirundinidae</taxon>
        <taxon>Hirundo</taxon>
    </lineage>
</organism>
<feature type="compositionally biased region" description="Low complexity" evidence="1">
    <location>
        <begin position="1"/>
        <end position="16"/>
    </location>
</feature>
<comment type="caution">
    <text evidence="2">The sequence shown here is derived from an EMBL/GenBank/DDBJ whole genome shotgun (WGS) entry which is preliminary data.</text>
</comment>
<dbReference type="STRING" id="333673.A0A3M0JQT9"/>
<dbReference type="AlphaFoldDB" id="A0A3M0JQT9"/>
<dbReference type="Proteomes" id="UP000269221">
    <property type="component" value="Unassembled WGS sequence"/>
</dbReference>
<dbReference type="EMBL" id="QRBI01000131">
    <property type="protein sequence ID" value="RMC03085.1"/>
    <property type="molecule type" value="Genomic_DNA"/>
</dbReference>
<feature type="region of interest" description="Disordered" evidence="1">
    <location>
        <begin position="1"/>
        <end position="65"/>
    </location>
</feature>
<keyword evidence="3" id="KW-1185">Reference proteome</keyword>
<gene>
    <name evidence="2" type="ORF">DUI87_20278</name>
</gene>
<evidence type="ECO:0000313" key="2">
    <source>
        <dbReference type="EMBL" id="RMC03085.1"/>
    </source>
</evidence>
<name>A0A3M0JQT9_HIRRU</name>
<dbReference type="OrthoDB" id="9428786at2759"/>